<keyword evidence="1" id="KW-0472">Membrane</keyword>
<feature type="transmembrane region" description="Helical" evidence="1">
    <location>
        <begin position="39"/>
        <end position="57"/>
    </location>
</feature>
<dbReference type="RefSeq" id="WP_256705764.1">
    <property type="nucleotide sequence ID" value="NZ_JBHSFT010000010.1"/>
</dbReference>
<accession>A0ABV9JWF7</accession>
<comment type="caution">
    <text evidence="3">The sequence shown here is derived from an EMBL/GenBank/DDBJ whole genome shotgun (WGS) entry which is preliminary data.</text>
</comment>
<evidence type="ECO:0000313" key="4">
    <source>
        <dbReference type="Proteomes" id="UP001595988"/>
    </source>
</evidence>
<feature type="transmembrane region" description="Helical" evidence="1">
    <location>
        <begin position="77"/>
        <end position="93"/>
    </location>
</feature>
<keyword evidence="4" id="KW-1185">Reference proteome</keyword>
<keyword evidence="1" id="KW-1133">Transmembrane helix</keyword>
<evidence type="ECO:0000256" key="1">
    <source>
        <dbReference type="SAM" id="Phobius"/>
    </source>
</evidence>
<reference evidence="4" key="1">
    <citation type="journal article" date="2019" name="Int. J. Syst. Evol. Microbiol.">
        <title>The Global Catalogue of Microorganisms (GCM) 10K type strain sequencing project: providing services to taxonomists for standard genome sequencing and annotation.</title>
        <authorList>
            <consortium name="The Broad Institute Genomics Platform"/>
            <consortium name="The Broad Institute Genome Sequencing Center for Infectious Disease"/>
            <person name="Wu L."/>
            <person name="Ma J."/>
        </authorList>
    </citation>
    <scope>NUCLEOTIDE SEQUENCE [LARGE SCALE GENOMIC DNA]</scope>
    <source>
        <strain evidence="4">CCUG 37257</strain>
    </source>
</reference>
<organism evidence="3 4">
    <name type="scientific">Oceanobacillus aidingensis</name>
    <dbReference type="NCBI Taxonomy" id="645964"/>
    <lineage>
        <taxon>Bacteria</taxon>
        <taxon>Bacillati</taxon>
        <taxon>Bacillota</taxon>
        <taxon>Bacilli</taxon>
        <taxon>Bacillales</taxon>
        <taxon>Bacillaceae</taxon>
        <taxon>Oceanobacillus</taxon>
    </lineage>
</organism>
<sequence length="152" mass="17094">MLKSINSRVSLVLLVIAIVYLIFSYQLPSYAYTEVDADVIPKALGWLLVFLAILLFFSKDNETEAQRQKRNIPKKEIGMLLGVGALIFIYIFLLEILGFILVSALFIFFCSLFLGYRSHIVNGIVSIAFSAFIYFVFTSLLQISLPSGILPL</sequence>
<feature type="domain" description="DUF1468" evidence="2">
    <location>
        <begin position="9"/>
        <end position="146"/>
    </location>
</feature>
<feature type="transmembrane region" description="Helical" evidence="1">
    <location>
        <begin position="123"/>
        <end position="145"/>
    </location>
</feature>
<dbReference type="Proteomes" id="UP001595988">
    <property type="component" value="Unassembled WGS sequence"/>
</dbReference>
<protein>
    <submittedName>
        <fullName evidence="3">Tripartite tricarboxylate transporter TctB family protein</fullName>
    </submittedName>
</protein>
<feature type="transmembrane region" description="Helical" evidence="1">
    <location>
        <begin position="9"/>
        <end position="27"/>
    </location>
</feature>
<dbReference type="InterPro" id="IPR009936">
    <property type="entry name" value="DUF1468"/>
</dbReference>
<proteinExistence type="predicted"/>
<keyword evidence="1" id="KW-0812">Transmembrane</keyword>
<evidence type="ECO:0000259" key="2">
    <source>
        <dbReference type="Pfam" id="PF07331"/>
    </source>
</evidence>
<dbReference type="EMBL" id="JBHSFT010000010">
    <property type="protein sequence ID" value="MFC4662027.1"/>
    <property type="molecule type" value="Genomic_DNA"/>
</dbReference>
<feature type="transmembrane region" description="Helical" evidence="1">
    <location>
        <begin position="99"/>
        <end position="116"/>
    </location>
</feature>
<name>A0ABV9JWF7_9BACI</name>
<evidence type="ECO:0000313" key="3">
    <source>
        <dbReference type="EMBL" id="MFC4662027.1"/>
    </source>
</evidence>
<dbReference type="Pfam" id="PF07331">
    <property type="entry name" value="TctB"/>
    <property type="match status" value="1"/>
</dbReference>
<gene>
    <name evidence="3" type="ORF">ACFO3P_07430</name>
</gene>